<organism evidence="1">
    <name type="scientific">uncultured Spirochaetota bacterium</name>
    <dbReference type="NCBI Taxonomy" id="460511"/>
    <lineage>
        <taxon>Bacteria</taxon>
        <taxon>Pseudomonadati</taxon>
        <taxon>Spirochaetota</taxon>
        <taxon>environmental samples</taxon>
    </lineage>
</organism>
<dbReference type="AlphaFoldDB" id="A0A652ZYS6"/>
<gene>
    <name evidence="1" type="ORF">TRIP_E380060</name>
</gene>
<evidence type="ECO:0000313" key="1">
    <source>
        <dbReference type="EMBL" id="VBB40944.1"/>
    </source>
</evidence>
<proteinExistence type="predicted"/>
<protein>
    <submittedName>
        <fullName evidence="1">Uncharacterized protein</fullName>
    </submittedName>
</protein>
<sequence>MDRERESSFPACMKVTGPSDSAEYAKSNIEKAVRPDGLFMHYAISNFRGFDRIDPVLELPVVDRKAQMLARLVPEEFLAQGR</sequence>
<accession>A0A652ZYS6</accession>
<reference evidence="1" key="1">
    <citation type="submission" date="2018-07" db="EMBL/GenBank/DDBJ databases">
        <authorList>
            <consortium name="Genoscope - CEA"/>
            <person name="William W."/>
        </authorList>
    </citation>
    <scope>NUCLEOTIDE SEQUENCE</scope>
    <source>
        <strain evidence="1">IK1</strain>
    </source>
</reference>
<name>A0A652ZYS6_9SPIR</name>
<dbReference type="EMBL" id="UPXP01000032">
    <property type="protein sequence ID" value="VBB40944.1"/>
    <property type="molecule type" value="Genomic_DNA"/>
</dbReference>